<dbReference type="EMBL" id="KZ679260">
    <property type="protein sequence ID" value="PTB42627.1"/>
    <property type="molecule type" value="Genomic_DNA"/>
</dbReference>
<proteinExistence type="predicted"/>
<dbReference type="Proteomes" id="UP000240493">
    <property type="component" value="Unassembled WGS sequence"/>
</dbReference>
<organism evidence="2 3">
    <name type="scientific">Trichoderma asperellum (strain ATCC 204424 / CBS 433.97 / NBRC 101777)</name>
    <dbReference type="NCBI Taxonomy" id="1042311"/>
    <lineage>
        <taxon>Eukaryota</taxon>
        <taxon>Fungi</taxon>
        <taxon>Dikarya</taxon>
        <taxon>Ascomycota</taxon>
        <taxon>Pezizomycotina</taxon>
        <taxon>Sordariomycetes</taxon>
        <taxon>Hypocreomycetidae</taxon>
        <taxon>Hypocreales</taxon>
        <taxon>Hypocreaceae</taxon>
        <taxon>Trichoderma</taxon>
    </lineage>
</organism>
<feature type="region of interest" description="Disordered" evidence="1">
    <location>
        <begin position="163"/>
        <end position="256"/>
    </location>
</feature>
<dbReference type="OrthoDB" id="188186at2759"/>
<evidence type="ECO:0000256" key="1">
    <source>
        <dbReference type="SAM" id="MobiDB-lite"/>
    </source>
</evidence>
<dbReference type="AlphaFoldDB" id="A0A2T3ZCU2"/>
<feature type="compositionally biased region" description="Polar residues" evidence="1">
    <location>
        <begin position="183"/>
        <end position="204"/>
    </location>
</feature>
<feature type="region of interest" description="Disordered" evidence="1">
    <location>
        <begin position="1"/>
        <end position="111"/>
    </location>
</feature>
<reference evidence="2 3" key="1">
    <citation type="submission" date="2016-07" db="EMBL/GenBank/DDBJ databases">
        <title>Multiple horizontal gene transfer events from other fungi enriched the ability of initially mycotrophic Trichoderma (Ascomycota) to feed on dead plant biomass.</title>
        <authorList>
            <consortium name="DOE Joint Genome Institute"/>
            <person name="Aerts A."/>
            <person name="Atanasova L."/>
            <person name="Chenthamara K."/>
            <person name="Zhang J."/>
            <person name="Grujic M."/>
            <person name="Henrissat B."/>
            <person name="Kuo A."/>
            <person name="Salamov A."/>
            <person name="Lipzen A."/>
            <person name="Labutti K."/>
            <person name="Barry K."/>
            <person name="Miao Y."/>
            <person name="Rahimi M.J."/>
            <person name="Shen Q."/>
            <person name="Grigoriev I.V."/>
            <person name="Kubicek C.P."/>
            <person name="Druzhinina I.S."/>
        </authorList>
    </citation>
    <scope>NUCLEOTIDE SEQUENCE [LARGE SCALE GENOMIC DNA]</scope>
    <source>
        <strain evidence="2 3">CBS 433.97</strain>
    </source>
</reference>
<evidence type="ECO:0000313" key="2">
    <source>
        <dbReference type="EMBL" id="PTB42627.1"/>
    </source>
</evidence>
<keyword evidence="3" id="KW-1185">Reference proteome</keyword>
<feature type="compositionally biased region" description="Low complexity" evidence="1">
    <location>
        <begin position="85"/>
        <end position="101"/>
    </location>
</feature>
<evidence type="ECO:0000313" key="3">
    <source>
        <dbReference type="Proteomes" id="UP000240493"/>
    </source>
</evidence>
<feature type="compositionally biased region" description="Basic residues" evidence="1">
    <location>
        <begin position="24"/>
        <end position="35"/>
    </location>
</feature>
<feature type="compositionally biased region" description="Low complexity" evidence="1">
    <location>
        <begin position="43"/>
        <end position="58"/>
    </location>
</feature>
<sequence length="294" mass="31999">MVWPAPKLIEPPPNVATPSSSLVPHRRLSIGRLHRTASPVRVSSNNNSDSSASSSSQRDWQHHRQQQWLDLIPYDPPTPSPPLAQHQYESTQQSSSSSMPSTAIPPGYNQMPGSYYSDFEVGSPSSEEEDMFRLVHGHSPSTTNPFDSPLELQQEPRIHPFTAIPSAQPRSSFHSSSSPPPFTNMSTYSTQAATSLPSPPTSQLERPESPLSVADSQPTLRQGVSWALSPPMSPIPRPQNRASGGSGSRYARSPEDVDAQALNAVVDGIGRMQVNMNLDPAGRWRIARRPGAPC</sequence>
<name>A0A2T3ZCU2_TRIA4</name>
<gene>
    <name evidence="2" type="ORF">M441DRAFT_68148</name>
</gene>
<feature type="compositionally biased region" description="Low complexity" evidence="1">
    <location>
        <begin position="165"/>
        <end position="177"/>
    </location>
</feature>
<protein>
    <submittedName>
        <fullName evidence="2">Uncharacterized protein</fullName>
    </submittedName>
</protein>
<accession>A0A2T3ZCU2</accession>